<organism evidence="2 3">
    <name type="scientific">Gigaspora margarita</name>
    <dbReference type="NCBI Taxonomy" id="4874"/>
    <lineage>
        <taxon>Eukaryota</taxon>
        <taxon>Fungi</taxon>
        <taxon>Fungi incertae sedis</taxon>
        <taxon>Mucoromycota</taxon>
        <taxon>Glomeromycotina</taxon>
        <taxon>Glomeromycetes</taxon>
        <taxon>Diversisporales</taxon>
        <taxon>Gigasporaceae</taxon>
        <taxon>Gigaspora</taxon>
    </lineage>
</organism>
<gene>
    <name evidence="2" type="ORF">GMARGA_LOCUS23447</name>
</gene>
<protein>
    <submittedName>
        <fullName evidence="2">43794_t:CDS:1</fullName>
    </submittedName>
</protein>
<comment type="caution">
    <text evidence="2">The sequence shown here is derived from an EMBL/GenBank/DDBJ whole genome shotgun (WGS) entry which is preliminary data.</text>
</comment>
<name>A0ABN7VWK4_GIGMA</name>
<proteinExistence type="predicted"/>
<sequence length="94" mass="10602">MGNIRILTDPEQFLAPLTKALKKVNPKFNAEMLGSRVTRRCGITPEVQIKIKTELSQAPKPQSELDGHLALMKIQERNESKSDSEEQDKANEEI</sequence>
<dbReference type="Proteomes" id="UP000789901">
    <property type="component" value="Unassembled WGS sequence"/>
</dbReference>
<evidence type="ECO:0000256" key="1">
    <source>
        <dbReference type="SAM" id="MobiDB-lite"/>
    </source>
</evidence>
<feature type="compositionally biased region" description="Basic and acidic residues" evidence="1">
    <location>
        <begin position="74"/>
        <end position="94"/>
    </location>
</feature>
<feature type="region of interest" description="Disordered" evidence="1">
    <location>
        <begin position="54"/>
        <end position="94"/>
    </location>
</feature>
<keyword evidence="3" id="KW-1185">Reference proteome</keyword>
<accession>A0ABN7VWK4</accession>
<evidence type="ECO:0000313" key="3">
    <source>
        <dbReference type="Proteomes" id="UP000789901"/>
    </source>
</evidence>
<evidence type="ECO:0000313" key="2">
    <source>
        <dbReference type="EMBL" id="CAG8802595.1"/>
    </source>
</evidence>
<dbReference type="EMBL" id="CAJVQB010023748">
    <property type="protein sequence ID" value="CAG8802595.1"/>
    <property type="molecule type" value="Genomic_DNA"/>
</dbReference>
<reference evidence="2 3" key="1">
    <citation type="submission" date="2021-06" db="EMBL/GenBank/DDBJ databases">
        <authorList>
            <person name="Kallberg Y."/>
            <person name="Tangrot J."/>
            <person name="Rosling A."/>
        </authorList>
    </citation>
    <scope>NUCLEOTIDE SEQUENCE [LARGE SCALE GENOMIC DNA]</scope>
    <source>
        <strain evidence="2 3">120-4 pot B 10/14</strain>
    </source>
</reference>